<comment type="cofactor">
    <cofactor evidence="3">
        <name>FMN</name>
        <dbReference type="ChEBI" id="CHEBI:58210"/>
    </cofactor>
    <text evidence="3">Binds 1 FMN per subunit.</text>
</comment>
<dbReference type="GO" id="GO:0015937">
    <property type="term" value="P:coenzyme A biosynthetic process"/>
    <property type="evidence" value="ECO:0007669"/>
    <property type="project" value="UniProtKB-UniRule"/>
</dbReference>
<dbReference type="EMBL" id="JAAAMJ010000003">
    <property type="protein sequence ID" value="NDV86323.1"/>
    <property type="molecule type" value="Genomic_DNA"/>
</dbReference>
<keyword evidence="3 4" id="KW-0288">FMN</keyword>
<dbReference type="GO" id="GO:0071513">
    <property type="term" value="C:phosphopantothenoylcysteine decarboxylase complex"/>
    <property type="evidence" value="ECO:0007669"/>
    <property type="project" value="TreeGrafter"/>
</dbReference>
<dbReference type="InterPro" id="IPR007085">
    <property type="entry name" value="DNA/pantothenate-metab_flavo_C"/>
</dbReference>
<comment type="function">
    <text evidence="4">Catalyzes two steps in the biosynthesis of coenzyme A. In the first step cysteine is conjugated to 4'-phosphopantothenate to form 4-phosphopantothenoylcysteine, in the latter compound is decarboxylated to form 4'-phosphopantotheine.</text>
</comment>
<feature type="binding site" evidence="3">
    <location>
        <position position="339"/>
    </location>
    <ligand>
        <name>CTP</name>
        <dbReference type="ChEBI" id="CHEBI:37563"/>
    </ligand>
</feature>
<feature type="binding site" evidence="3">
    <location>
        <position position="289"/>
    </location>
    <ligand>
        <name>CTP</name>
        <dbReference type="ChEBI" id="CHEBI:37563"/>
    </ligand>
</feature>
<dbReference type="NCBIfam" id="TIGR00521">
    <property type="entry name" value="coaBC_dfp"/>
    <property type="match status" value="1"/>
</dbReference>
<name>A0A6L9MEM2_9HYPH</name>
<reference evidence="7 8" key="1">
    <citation type="submission" date="2020-01" db="EMBL/GenBank/DDBJ databases">
        <title>Genomes of bacteria type strains.</title>
        <authorList>
            <person name="Chen J."/>
            <person name="Zhu S."/>
            <person name="Chen J."/>
        </authorList>
    </citation>
    <scope>NUCLEOTIDE SEQUENCE [LARGE SCALE GENOMIC DNA]</scope>
    <source>
        <strain evidence="7 8">KCTC 52919</strain>
    </source>
</reference>
<dbReference type="RefSeq" id="WP_163043077.1">
    <property type="nucleotide sequence ID" value="NZ_JAAAMJ010000003.1"/>
</dbReference>
<keyword evidence="1 3" id="KW-0210">Decarboxylase</keyword>
<comment type="pathway">
    <text evidence="3 4">Cofactor biosynthesis; coenzyme A biosynthesis; CoA from (R)-pantothenate: step 3/5.</text>
</comment>
<keyword evidence="8" id="KW-1185">Reference proteome</keyword>
<keyword evidence="3" id="KW-0479">Metal-binding</keyword>
<comment type="caution">
    <text evidence="7">The sequence shown here is derived from an EMBL/GenBank/DDBJ whole genome shotgun (WGS) entry which is preliminary data.</text>
</comment>
<feature type="binding site" evidence="3">
    <location>
        <position position="279"/>
    </location>
    <ligand>
        <name>CTP</name>
        <dbReference type="ChEBI" id="CHEBI:37563"/>
    </ligand>
</feature>
<comment type="catalytic activity">
    <reaction evidence="3 4">
        <text>N-[(R)-4-phosphopantothenoyl]-L-cysteine + H(+) = (R)-4'-phosphopantetheine + CO2</text>
        <dbReference type="Rhea" id="RHEA:16793"/>
        <dbReference type="ChEBI" id="CHEBI:15378"/>
        <dbReference type="ChEBI" id="CHEBI:16526"/>
        <dbReference type="ChEBI" id="CHEBI:59458"/>
        <dbReference type="ChEBI" id="CHEBI:61723"/>
        <dbReference type="EC" id="4.1.1.36"/>
    </reaction>
</comment>
<feature type="region of interest" description="Phosphopantothenate--cysteine ligase" evidence="3">
    <location>
        <begin position="192"/>
        <end position="404"/>
    </location>
</feature>
<dbReference type="InterPro" id="IPR005252">
    <property type="entry name" value="CoaBC"/>
</dbReference>
<feature type="binding site" evidence="3">
    <location>
        <position position="325"/>
    </location>
    <ligand>
        <name>CTP</name>
        <dbReference type="ChEBI" id="CHEBI:37563"/>
    </ligand>
</feature>
<comment type="pathway">
    <text evidence="3 4">Cofactor biosynthesis; coenzyme A biosynthesis; CoA from (R)-pantothenate: step 2/5.</text>
</comment>
<dbReference type="AlphaFoldDB" id="A0A6L9MEM2"/>
<dbReference type="Pfam" id="PF02441">
    <property type="entry name" value="Flavoprotein"/>
    <property type="match status" value="1"/>
</dbReference>
<dbReference type="InterPro" id="IPR035929">
    <property type="entry name" value="CoaB-like_sf"/>
</dbReference>
<comment type="function">
    <text evidence="3">Catalyzes two sequential steps in the biosynthesis of coenzyme A. In the first step cysteine is conjugated to 4'-phosphopantothenate to form 4-phosphopantothenoylcysteine. In the second step the latter compound is decarboxylated to form 4'-phosphopantotheine.</text>
</comment>
<evidence type="ECO:0000256" key="2">
    <source>
        <dbReference type="ARBA" id="ARBA00023239"/>
    </source>
</evidence>
<evidence type="ECO:0000259" key="5">
    <source>
        <dbReference type="Pfam" id="PF02441"/>
    </source>
</evidence>
<dbReference type="Gene3D" id="3.40.50.1950">
    <property type="entry name" value="Flavin prenyltransferase-like"/>
    <property type="match status" value="1"/>
</dbReference>
<dbReference type="Proteomes" id="UP000476332">
    <property type="component" value="Unassembled WGS sequence"/>
</dbReference>
<dbReference type="EC" id="6.3.2.5" evidence="3"/>
<dbReference type="SUPFAM" id="SSF52507">
    <property type="entry name" value="Homo-oligomeric flavin-containing Cys decarboxylases, HFCD"/>
    <property type="match status" value="1"/>
</dbReference>
<dbReference type="Pfam" id="PF04127">
    <property type="entry name" value="DFP"/>
    <property type="match status" value="1"/>
</dbReference>
<keyword evidence="3 4" id="KW-0285">Flavoprotein</keyword>
<dbReference type="EC" id="4.1.1.36" evidence="3"/>
<feature type="region of interest" description="Phosphopantothenoylcysteine decarboxylase" evidence="3">
    <location>
        <begin position="1"/>
        <end position="191"/>
    </location>
</feature>
<sequence>MSLAGKNVLLIIGGGIAAYKSLDLIRRLRERGAVVRPVMTKAAREFVTPLAVGALSASKVFGELFDREDEHDVGHIRLAREAELILVAPATANLMARAANGLVDDLATAILLAAKAPILMAPAMNPAMWAHPATRRNLAQLTTDGVRFIGPNAGEMAEAGEAGTGRMAEPTEIADAAEALLGQPQTLAGRHIVVTSGPTHEPIDPVRYIANRSSGRQGHAIAAALAALGARVTLVSGPVTIADPAGITVRRVETAREMLAAVEDALPADAAVFVAAVADWRAEETATRKLKKAAGTTPALALTENPDILATIGHRPDRPLLVVGFAAETDDLLANARRKLDRKGADAIVANDVSSEHGVMGGADNTVHIVTRDGVEAWPKLDKSEVARRLAAWVAERLQGGDTA</sequence>
<evidence type="ECO:0000313" key="7">
    <source>
        <dbReference type="EMBL" id="NDV86323.1"/>
    </source>
</evidence>
<comment type="caution">
    <text evidence="3">Lacks conserved residue(s) required for the propagation of feature annotation.</text>
</comment>
<gene>
    <name evidence="3 7" type="primary">coaBC</name>
    <name evidence="7" type="ORF">GTW51_06365</name>
</gene>
<dbReference type="InterPro" id="IPR003382">
    <property type="entry name" value="Flavoprotein"/>
</dbReference>
<dbReference type="PANTHER" id="PTHR14359">
    <property type="entry name" value="HOMO-OLIGOMERIC FLAVIN CONTAINING CYS DECARBOXYLASE FAMILY"/>
    <property type="match status" value="1"/>
</dbReference>
<comment type="cofactor">
    <cofactor evidence="3">
        <name>Mg(2+)</name>
        <dbReference type="ChEBI" id="CHEBI:18420"/>
    </cofactor>
</comment>
<organism evidence="7 8">
    <name type="scientific">Aurantimonas aggregata</name>
    <dbReference type="NCBI Taxonomy" id="2047720"/>
    <lineage>
        <taxon>Bacteria</taxon>
        <taxon>Pseudomonadati</taxon>
        <taxon>Pseudomonadota</taxon>
        <taxon>Alphaproteobacteria</taxon>
        <taxon>Hyphomicrobiales</taxon>
        <taxon>Aurantimonadaceae</taxon>
        <taxon>Aurantimonas</taxon>
    </lineage>
</organism>
<keyword evidence="3" id="KW-0511">Multifunctional enzyme</keyword>
<comment type="similarity">
    <text evidence="3 4">In the C-terminal section; belongs to the PPC synthetase family.</text>
</comment>
<dbReference type="GO" id="GO:0015941">
    <property type="term" value="P:pantothenate catabolic process"/>
    <property type="evidence" value="ECO:0007669"/>
    <property type="project" value="InterPro"/>
</dbReference>
<feature type="domain" description="Flavoprotein" evidence="5">
    <location>
        <begin position="6"/>
        <end position="177"/>
    </location>
</feature>
<dbReference type="SUPFAM" id="SSF102645">
    <property type="entry name" value="CoaB-like"/>
    <property type="match status" value="1"/>
</dbReference>
<evidence type="ECO:0000256" key="4">
    <source>
        <dbReference type="RuleBase" id="RU364078"/>
    </source>
</evidence>
<dbReference type="HAMAP" id="MF_02225">
    <property type="entry name" value="CoaBC"/>
    <property type="match status" value="1"/>
</dbReference>
<dbReference type="GO" id="GO:0004633">
    <property type="term" value="F:phosphopantothenoylcysteine decarboxylase activity"/>
    <property type="evidence" value="ECO:0007669"/>
    <property type="project" value="UniProtKB-UniRule"/>
</dbReference>
<dbReference type="Gene3D" id="3.40.50.10300">
    <property type="entry name" value="CoaB-like"/>
    <property type="match status" value="1"/>
</dbReference>
<dbReference type="GO" id="GO:0046872">
    <property type="term" value="F:metal ion binding"/>
    <property type="evidence" value="ECO:0007669"/>
    <property type="project" value="UniProtKB-KW"/>
</dbReference>
<dbReference type="GO" id="GO:0010181">
    <property type="term" value="F:FMN binding"/>
    <property type="evidence" value="ECO:0007669"/>
    <property type="project" value="UniProtKB-UniRule"/>
</dbReference>
<keyword evidence="3" id="KW-0460">Magnesium</keyword>
<feature type="binding site" evidence="3">
    <location>
        <begin position="306"/>
        <end position="309"/>
    </location>
    <ligand>
        <name>CTP</name>
        <dbReference type="ChEBI" id="CHEBI:37563"/>
    </ligand>
</feature>
<evidence type="ECO:0000256" key="3">
    <source>
        <dbReference type="HAMAP-Rule" id="MF_02225"/>
    </source>
</evidence>
<dbReference type="InterPro" id="IPR036551">
    <property type="entry name" value="Flavin_trans-like"/>
</dbReference>
<feature type="domain" description="DNA/pantothenate metabolism flavoprotein C-terminal" evidence="6">
    <location>
        <begin position="187"/>
        <end position="396"/>
    </location>
</feature>
<evidence type="ECO:0000259" key="6">
    <source>
        <dbReference type="Pfam" id="PF04127"/>
    </source>
</evidence>
<dbReference type="UniPathway" id="UPA00241">
    <property type="reaction ID" value="UER00353"/>
</dbReference>
<proteinExistence type="inferred from homology"/>
<comment type="similarity">
    <text evidence="3 4">In the N-terminal section; belongs to the HFCD (homo-oligomeric flavin containing Cys decarboxylase) superfamily.</text>
</comment>
<evidence type="ECO:0000313" key="8">
    <source>
        <dbReference type="Proteomes" id="UP000476332"/>
    </source>
</evidence>
<dbReference type="PANTHER" id="PTHR14359:SF6">
    <property type="entry name" value="PHOSPHOPANTOTHENOYLCYSTEINE DECARBOXYLASE"/>
    <property type="match status" value="1"/>
</dbReference>
<evidence type="ECO:0000256" key="1">
    <source>
        <dbReference type="ARBA" id="ARBA00022793"/>
    </source>
</evidence>
<accession>A0A6L9MEM2</accession>
<keyword evidence="3 4" id="KW-0436">Ligase</keyword>
<feature type="binding site" evidence="3">
    <location>
        <position position="343"/>
    </location>
    <ligand>
        <name>CTP</name>
        <dbReference type="ChEBI" id="CHEBI:37563"/>
    </ligand>
</feature>
<dbReference type="GO" id="GO:0004632">
    <property type="term" value="F:phosphopantothenate--cysteine ligase activity"/>
    <property type="evidence" value="ECO:0007669"/>
    <property type="project" value="UniProtKB-UniRule"/>
</dbReference>
<keyword evidence="2 3" id="KW-0456">Lyase</keyword>
<comment type="catalytic activity">
    <reaction evidence="3 4">
        <text>(R)-4'-phosphopantothenate + L-cysteine + CTP = N-[(R)-4-phosphopantothenoyl]-L-cysteine + CMP + diphosphate + H(+)</text>
        <dbReference type="Rhea" id="RHEA:19397"/>
        <dbReference type="ChEBI" id="CHEBI:10986"/>
        <dbReference type="ChEBI" id="CHEBI:15378"/>
        <dbReference type="ChEBI" id="CHEBI:33019"/>
        <dbReference type="ChEBI" id="CHEBI:35235"/>
        <dbReference type="ChEBI" id="CHEBI:37563"/>
        <dbReference type="ChEBI" id="CHEBI:59458"/>
        <dbReference type="ChEBI" id="CHEBI:60377"/>
        <dbReference type="EC" id="6.3.2.5"/>
    </reaction>
</comment>
<protein>
    <recommendedName>
        <fullName evidence="3">Coenzyme A biosynthesis bifunctional protein CoaBC</fullName>
    </recommendedName>
    <alternativeName>
        <fullName evidence="3">DNA/pantothenate metabolism flavoprotein</fullName>
    </alternativeName>
    <alternativeName>
        <fullName evidence="3">Phosphopantothenoylcysteine synthetase/decarboxylase</fullName>
        <shortName evidence="3">PPCS-PPCDC</shortName>
    </alternativeName>
    <domain>
        <recommendedName>
            <fullName evidence="3">Phosphopantothenoylcysteine decarboxylase</fullName>
            <shortName evidence="3">PPC decarboxylase</shortName>
            <shortName evidence="3">PPC-DC</shortName>
            <ecNumber evidence="3">4.1.1.36</ecNumber>
        </recommendedName>
        <alternativeName>
            <fullName evidence="3">CoaC</fullName>
        </alternativeName>
    </domain>
    <domain>
        <recommendedName>
            <fullName evidence="3">Phosphopantothenate--cysteine ligase</fullName>
            <ecNumber evidence="3">6.3.2.5</ecNumber>
        </recommendedName>
        <alternativeName>
            <fullName evidence="3">CoaB</fullName>
        </alternativeName>
        <alternativeName>
            <fullName evidence="3">Phosphopantothenoylcysteine synthetase</fullName>
            <shortName evidence="3">PPC synthetase</shortName>
            <shortName evidence="3">PPC-S</shortName>
        </alternativeName>
    </domain>
</protein>